<dbReference type="Pfam" id="PF12840">
    <property type="entry name" value="HTH_20"/>
    <property type="match status" value="1"/>
</dbReference>
<dbReference type="InterPro" id="IPR036388">
    <property type="entry name" value="WH-like_DNA-bd_sf"/>
</dbReference>
<dbReference type="SMART" id="SM00418">
    <property type="entry name" value="HTH_ARSR"/>
    <property type="match status" value="1"/>
</dbReference>
<dbReference type="AlphaFoldDB" id="A0A3A4BM17"/>
<dbReference type="InterPro" id="IPR051081">
    <property type="entry name" value="HTH_MetalResp_TranReg"/>
</dbReference>
<dbReference type="PANTHER" id="PTHR33154:SF33">
    <property type="entry name" value="TRANSCRIPTIONAL REPRESSOR SDPR"/>
    <property type="match status" value="1"/>
</dbReference>
<proteinExistence type="predicted"/>
<name>A0A3A4BM17_9ACTN</name>
<dbReference type="GO" id="GO:0003677">
    <property type="term" value="F:DNA binding"/>
    <property type="evidence" value="ECO:0007669"/>
    <property type="project" value="UniProtKB-KW"/>
</dbReference>
<dbReference type="InterPro" id="IPR011991">
    <property type="entry name" value="ArsR-like_HTH"/>
</dbReference>
<dbReference type="EMBL" id="QZEY01000005">
    <property type="protein sequence ID" value="RJL32062.1"/>
    <property type="molecule type" value="Genomic_DNA"/>
</dbReference>
<keyword evidence="2" id="KW-0238">DNA-binding</keyword>
<evidence type="ECO:0000259" key="4">
    <source>
        <dbReference type="SMART" id="SM00418"/>
    </source>
</evidence>
<dbReference type="Proteomes" id="UP000265768">
    <property type="component" value="Unassembled WGS sequence"/>
</dbReference>
<sequence length="110" mass="12283">MSASEDLLQLLTALGHPVRLRVLAELAEGRVHVSELARRAGVSRPLLYMHLERLEAARLVEGRLELSDDGKAMKYIELLPFDLRLTIDTVLAALRADDQEGPTDVQETPR</sequence>
<reference evidence="5 6" key="1">
    <citation type="submission" date="2018-09" db="EMBL/GenBank/DDBJ databases">
        <title>YIM 75507 draft genome.</title>
        <authorList>
            <person name="Tang S."/>
            <person name="Feng Y."/>
        </authorList>
    </citation>
    <scope>NUCLEOTIDE SEQUENCE [LARGE SCALE GENOMIC DNA]</scope>
    <source>
        <strain evidence="5 6">YIM 75507</strain>
    </source>
</reference>
<dbReference type="InterPro" id="IPR001845">
    <property type="entry name" value="HTH_ArsR_DNA-bd_dom"/>
</dbReference>
<organism evidence="5 6">
    <name type="scientific">Bailinhaonella thermotolerans</name>
    <dbReference type="NCBI Taxonomy" id="1070861"/>
    <lineage>
        <taxon>Bacteria</taxon>
        <taxon>Bacillati</taxon>
        <taxon>Actinomycetota</taxon>
        <taxon>Actinomycetes</taxon>
        <taxon>Streptosporangiales</taxon>
        <taxon>Streptosporangiaceae</taxon>
        <taxon>Bailinhaonella</taxon>
    </lineage>
</organism>
<dbReference type="PANTHER" id="PTHR33154">
    <property type="entry name" value="TRANSCRIPTIONAL REGULATOR, ARSR FAMILY"/>
    <property type="match status" value="1"/>
</dbReference>
<evidence type="ECO:0000256" key="3">
    <source>
        <dbReference type="ARBA" id="ARBA00023163"/>
    </source>
</evidence>
<keyword evidence="6" id="KW-1185">Reference proteome</keyword>
<dbReference type="RefSeq" id="WP_119927380.1">
    <property type="nucleotide sequence ID" value="NZ_QZEY01000005.1"/>
</dbReference>
<protein>
    <submittedName>
        <fullName evidence="5">ArsR family transcriptional regulator</fullName>
    </submittedName>
</protein>
<evidence type="ECO:0000256" key="2">
    <source>
        <dbReference type="ARBA" id="ARBA00023125"/>
    </source>
</evidence>
<comment type="caution">
    <text evidence="5">The sequence shown here is derived from an EMBL/GenBank/DDBJ whole genome shotgun (WGS) entry which is preliminary data.</text>
</comment>
<accession>A0A3A4BM17</accession>
<dbReference type="InterPro" id="IPR036390">
    <property type="entry name" value="WH_DNA-bd_sf"/>
</dbReference>
<dbReference type="Gene3D" id="1.10.10.10">
    <property type="entry name" value="Winged helix-like DNA-binding domain superfamily/Winged helix DNA-binding domain"/>
    <property type="match status" value="1"/>
</dbReference>
<dbReference type="GO" id="GO:0003700">
    <property type="term" value="F:DNA-binding transcription factor activity"/>
    <property type="evidence" value="ECO:0007669"/>
    <property type="project" value="InterPro"/>
</dbReference>
<evidence type="ECO:0000256" key="1">
    <source>
        <dbReference type="ARBA" id="ARBA00023015"/>
    </source>
</evidence>
<keyword evidence="1" id="KW-0805">Transcription regulation</keyword>
<dbReference type="CDD" id="cd00090">
    <property type="entry name" value="HTH_ARSR"/>
    <property type="match status" value="1"/>
</dbReference>
<gene>
    <name evidence="5" type="ORF">D5H75_16670</name>
</gene>
<evidence type="ECO:0000313" key="5">
    <source>
        <dbReference type="EMBL" id="RJL32062.1"/>
    </source>
</evidence>
<evidence type="ECO:0000313" key="6">
    <source>
        <dbReference type="Proteomes" id="UP000265768"/>
    </source>
</evidence>
<keyword evidence="3" id="KW-0804">Transcription</keyword>
<dbReference type="SUPFAM" id="SSF46785">
    <property type="entry name" value="Winged helix' DNA-binding domain"/>
    <property type="match status" value="1"/>
</dbReference>
<dbReference type="OrthoDB" id="3399802at2"/>
<feature type="domain" description="HTH arsR-type" evidence="4">
    <location>
        <begin position="9"/>
        <end position="81"/>
    </location>
</feature>